<dbReference type="Proteomes" id="UP001164761">
    <property type="component" value="Chromosome"/>
</dbReference>
<protein>
    <submittedName>
        <fullName evidence="2">DUF58 domain-containing protein</fullName>
    </submittedName>
</protein>
<dbReference type="Pfam" id="PF01882">
    <property type="entry name" value="DUF58"/>
    <property type="match status" value="1"/>
</dbReference>
<evidence type="ECO:0000259" key="1">
    <source>
        <dbReference type="Pfam" id="PF01882"/>
    </source>
</evidence>
<dbReference type="EMBL" id="CP104067">
    <property type="protein sequence ID" value="WAH39877.1"/>
    <property type="molecule type" value="Genomic_DNA"/>
</dbReference>
<keyword evidence="3" id="KW-1185">Reference proteome</keyword>
<feature type="domain" description="DUF58" evidence="1">
    <location>
        <begin position="188"/>
        <end position="347"/>
    </location>
</feature>
<evidence type="ECO:0000313" key="3">
    <source>
        <dbReference type="Proteomes" id="UP001164761"/>
    </source>
</evidence>
<name>A0ABY6ZBF8_9BACL</name>
<dbReference type="InterPro" id="IPR002881">
    <property type="entry name" value="DUF58"/>
</dbReference>
<evidence type="ECO:0000313" key="2">
    <source>
        <dbReference type="EMBL" id="WAH39877.1"/>
    </source>
</evidence>
<gene>
    <name evidence="2" type="ORF">NZD89_15875</name>
</gene>
<accession>A0ABY6ZBF8</accession>
<reference evidence="2" key="1">
    <citation type="submission" date="2022-08" db="EMBL/GenBank/DDBJ databases">
        <title>Alicyclobacillus fastidiosus DSM 17978, complete genome.</title>
        <authorList>
            <person name="Wang Q."/>
            <person name="Cai R."/>
            <person name="Wang Z."/>
        </authorList>
    </citation>
    <scope>NUCLEOTIDE SEQUENCE</scope>
    <source>
        <strain evidence="2">DSM 17978</strain>
    </source>
</reference>
<dbReference type="PANTHER" id="PTHR34351:SF2">
    <property type="entry name" value="DUF58 DOMAIN-CONTAINING PROTEIN"/>
    <property type="match status" value="1"/>
</dbReference>
<proteinExistence type="predicted"/>
<sequence>MADVRWLLIIAFILVGSEELIYRRLSLWRVSYRRYFAQPVIRAGESVEMVEVIENRKFLPVPRVVLEAAFDASMHFRAETDAFLNRSDKFLTSRSIFSLSPYTRITRRHQIRCDRRGIYKLNSAAITAGGVFGGSVFKHWECTGPDTELMVYPQLVPNEDLLLSSLSLQGDAIVRRFVSPDPFMRQGARPYQFGDSLNQVNWKVTARTGSLHVHLQEFTTDYYVKVLLNFVIDEGMWQQISEPVRIEAGISLAATLADELIAAGLAVGFYCNGVHSDEYTEGLQPENGPHQLADLWSHLAGLQLKVRCDFNALLRSEAELAIRKTDFVLITGYVDEEMRDIIQSLEDEGHSVSIISLPSEAQASAWLNWDDHPEVKEAHAHGEKPT</sequence>
<organism evidence="2 3">
    <name type="scientific">Alicyclobacillus fastidiosus</name>
    <dbReference type="NCBI Taxonomy" id="392011"/>
    <lineage>
        <taxon>Bacteria</taxon>
        <taxon>Bacillati</taxon>
        <taxon>Bacillota</taxon>
        <taxon>Bacilli</taxon>
        <taxon>Bacillales</taxon>
        <taxon>Alicyclobacillaceae</taxon>
        <taxon>Alicyclobacillus</taxon>
    </lineage>
</organism>
<dbReference type="PANTHER" id="PTHR34351">
    <property type="entry name" value="SLR1927 PROTEIN-RELATED"/>
    <property type="match status" value="1"/>
</dbReference>
<dbReference type="RefSeq" id="WP_268003775.1">
    <property type="nucleotide sequence ID" value="NZ_BSUT01000001.1"/>
</dbReference>